<dbReference type="Pfam" id="PF13347">
    <property type="entry name" value="MFS_2"/>
    <property type="match status" value="1"/>
</dbReference>
<keyword evidence="1" id="KW-1133">Transmembrane helix</keyword>
<dbReference type="EMBL" id="VZAP01000033">
    <property type="protein sequence ID" value="MQO91476.1"/>
    <property type="molecule type" value="Genomic_DNA"/>
</dbReference>
<keyword evidence="1" id="KW-0472">Membrane</keyword>
<name>A0AA90VK61_9BACT</name>
<feature type="transmembrane region" description="Helical" evidence="1">
    <location>
        <begin position="96"/>
        <end position="117"/>
    </location>
</feature>
<evidence type="ECO:0000313" key="2">
    <source>
        <dbReference type="EMBL" id="MQO91476.1"/>
    </source>
</evidence>
<reference evidence="3" key="1">
    <citation type="submission" date="2019-09" db="EMBL/GenBank/DDBJ databases">
        <title>Distinct polysaccharide growth profiles of human intestinal Prevotella copri isolates.</title>
        <authorList>
            <person name="Fehlner-Peach H."/>
            <person name="Magnabosco C."/>
            <person name="Raghavan V."/>
            <person name="Scher J.U."/>
            <person name="Tett A."/>
            <person name="Cox L.M."/>
            <person name="Gottsegen C."/>
            <person name="Watters A."/>
            <person name="Wiltshire- Gordon J.D."/>
            <person name="Segata N."/>
            <person name="Bonneau R."/>
            <person name="Littman D.R."/>
        </authorList>
    </citation>
    <scope>NUCLEOTIDE SEQUENCE [LARGE SCALE GENOMIC DNA]</scope>
    <source>
        <strain evidence="3">iAU3127</strain>
    </source>
</reference>
<dbReference type="Proteomes" id="UP000421283">
    <property type="component" value="Unassembled WGS sequence"/>
</dbReference>
<sequence>WVMIAIVILTSMGIGIYSPLMWSMYADVADYHTEHFGTSATGLIFSSGTMSQKFGTAISGSLIALFLGWAGANMITDKMGNTMIDPASVTDSVLTMVWSLFSLFPAVIAFLLMVLAWKFPIRK</sequence>
<evidence type="ECO:0000256" key="1">
    <source>
        <dbReference type="SAM" id="Phobius"/>
    </source>
</evidence>
<accession>A0AA90VK61</accession>
<evidence type="ECO:0000313" key="3">
    <source>
        <dbReference type="Proteomes" id="UP000421283"/>
    </source>
</evidence>
<dbReference type="AlphaFoldDB" id="A0AA90VK61"/>
<dbReference type="RefSeq" id="WP_194257139.1">
    <property type="nucleotide sequence ID" value="NZ_VZAP01000033.1"/>
</dbReference>
<gene>
    <name evidence="2" type="ORF">F7D31_02080</name>
</gene>
<feature type="non-terminal residue" evidence="2">
    <location>
        <position position="1"/>
    </location>
</feature>
<comment type="caution">
    <text evidence="2">The sequence shown here is derived from an EMBL/GenBank/DDBJ whole genome shotgun (WGS) entry which is preliminary data.</text>
</comment>
<protein>
    <submittedName>
        <fullName evidence="2">MFS transporter</fullName>
    </submittedName>
</protein>
<keyword evidence="1" id="KW-0812">Transmembrane</keyword>
<feature type="transmembrane region" description="Helical" evidence="1">
    <location>
        <begin position="54"/>
        <end position="76"/>
    </location>
</feature>
<proteinExistence type="predicted"/>
<organism evidence="2 3">
    <name type="scientific">Segatella copri</name>
    <dbReference type="NCBI Taxonomy" id="165179"/>
    <lineage>
        <taxon>Bacteria</taxon>
        <taxon>Pseudomonadati</taxon>
        <taxon>Bacteroidota</taxon>
        <taxon>Bacteroidia</taxon>
        <taxon>Bacteroidales</taxon>
        <taxon>Prevotellaceae</taxon>
        <taxon>Segatella</taxon>
    </lineage>
</organism>
<feature type="transmembrane region" description="Helical" evidence="1">
    <location>
        <begin position="6"/>
        <end position="25"/>
    </location>
</feature>